<reference evidence="1" key="1">
    <citation type="submission" date="2014-11" db="EMBL/GenBank/DDBJ databases">
        <authorList>
            <person name="Amaro Gonzalez C."/>
        </authorList>
    </citation>
    <scope>NUCLEOTIDE SEQUENCE</scope>
</reference>
<organism evidence="1">
    <name type="scientific">Anguilla anguilla</name>
    <name type="common">European freshwater eel</name>
    <name type="synonym">Muraena anguilla</name>
    <dbReference type="NCBI Taxonomy" id="7936"/>
    <lineage>
        <taxon>Eukaryota</taxon>
        <taxon>Metazoa</taxon>
        <taxon>Chordata</taxon>
        <taxon>Craniata</taxon>
        <taxon>Vertebrata</taxon>
        <taxon>Euteleostomi</taxon>
        <taxon>Actinopterygii</taxon>
        <taxon>Neopterygii</taxon>
        <taxon>Teleostei</taxon>
        <taxon>Anguilliformes</taxon>
        <taxon>Anguillidae</taxon>
        <taxon>Anguilla</taxon>
    </lineage>
</organism>
<dbReference type="AlphaFoldDB" id="A0A0E9UT45"/>
<evidence type="ECO:0000313" key="1">
    <source>
        <dbReference type="EMBL" id="JAH68360.1"/>
    </source>
</evidence>
<protein>
    <submittedName>
        <fullName evidence="1">Uncharacterized protein</fullName>
    </submittedName>
</protein>
<sequence length="48" mass="5540">MDCIYIALLSKALYSRLPKLVSKLPANKLVMEIMFADKLTILFQKCTY</sequence>
<accession>A0A0E9UT45</accession>
<dbReference type="EMBL" id="GBXM01040217">
    <property type="protein sequence ID" value="JAH68360.1"/>
    <property type="molecule type" value="Transcribed_RNA"/>
</dbReference>
<proteinExistence type="predicted"/>
<reference evidence="1" key="2">
    <citation type="journal article" date="2015" name="Fish Shellfish Immunol.">
        <title>Early steps in the European eel (Anguilla anguilla)-Vibrio vulnificus interaction in the gills: Role of the RtxA13 toxin.</title>
        <authorList>
            <person name="Callol A."/>
            <person name="Pajuelo D."/>
            <person name="Ebbesson L."/>
            <person name="Teles M."/>
            <person name="MacKenzie S."/>
            <person name="Amaro C."/>
        </authorList>
    </citation>
    <scope>NUCLEOTIDE SEQUENCE</scope>
</reference>
<name>A0A0E9UT45_ANGAN</name>